<accession>A0A5C5ZJG2</accession>
<keyword evidence="3" id="KW-1185">Reference proteome</keyword>
<sequence length="101" mass="11365">MGRSHKRKRLSKDEATQIAVERMECYTLGRNRGNYNPVPASIVKNRIGWTVSFRPNEVEDDNGNPMCLLQWVVADRDGDCMAIGSLGLERTLSELEGNGLR</sequence>
<dbReference type="RefSeq" id="WP_146523865.1">
    <property type="nucleotide sequence ID" value="NZ_CP151726.1"/>
</dbReference>
<organism evidence="1 3">
    <name type="scientific">Stieleria varia</name>
    <dbReference type="NCBI Taxonomy" id="2528005"/>
    <lineage>
        <taxon>Bacteria</taxon>
        <taxon>Pseudomonadati</taxon>
        <taxon>Planctomycetota</taxon>
        <taxon>Planctomycetia</taxon>
        <taxon>Pirellulales</taxon>
        <taxon>Pirellulaceae</taxon>
        <taxon>Stieleria</taxon>
    </lineage>
</organism>
<protein>
    <submittedName>
        <fullName evidence="1">Uncharacterized protein</fullName>
    </submittedName>
</protein>
<proteinExistence type="predicted"/>
<dbReference type="AlphaFoldDB" id="A0A5C5ZJG2"/>
<evidence type="ECO:0000313" key="1">
    <source>
        <dbReference type="EMBL" id="TWT86961.1"/>
    </source>
</evidence>
<name>A0A5C5ZJG2_9BACT</name>
<comment type="caution">
    <text evidence="1">The sequence shown here is derived from an EMBL/GenBank/DDBJ whole genome shotgun (WGS) entry which is preliminary data.</text>
</comment>
<gene>
    <name evidence="2" type="ORF">Pla52n_70560</name>
    <name evidence="1" type="ORF">Pla52n_70690</name>
</gene>
<evidence type="ECO:0000313" key="3">
    <source>
        <dbReference type="Proteomes" id="UP000320176"/>
    </source>
</evidence>
<evidence type="ECO:0000313" key="2">
    <source>
        <dbReference type="EMBL" id="TWT86999.1"/>
    </source>
</evidence>
<dbReference type="EMBL" id="SJPN01000042">
    <property type="protein sequence ID" value="TWT86961.1"/>
    <property type="molecule type" value="Genomic_DNA"/>
</dbReference>
<dbReference type="EMBL" id="SJPN01000039">
    <property type="protein sequence ID" value="TWT86999.1"/>
    <property type="molecule type" value="Genomic_DNA"/>
</dbReference>
<reference evidence="1 3" key="1">
    <citation type="submission" date="2019-02" db="EMBL/GenBank/DDBJ databases">
        <title>Deep-cultivation of Planctomycetes and their phenomic and genomic characterization uncovers novel biology.</title>
        <authorList>
            <person name="Wiegand S."/>
            <person name="Jogler M."/>
            <person name="Boedeker C."/>
            <person name="Pinto D."/>
            <person name="Vollmers J."/>
            <person name="Rivas-Marin E."/>
            <person name="Kohn T."/>
            <person name="Peeters S.H."/>
            <person name="Heuer A."/>
            <person name="Rast P."/>
            <person name="Oberbeckmann S."/>
            <person name="Bunk B."/>
            <person name="Jeske O."/>
            <person name="Meyerdierks A."/>
            <person name="Storesund J.E."/>
            <person name="Kallscheuer N."/>
            <person name="Luecker S."/>
            <person name="Lage O.M."/>
            <person name="Pohl T."/>
            <person name="Merkel B.J."/>
            <person name="Hornburger P."/>
            <person name="Mueller R.-W."/>
            <person name="Bruemmer F."/>
            <person name="Labrenz M."/>
            <person name="Spormann A.M."/>
            <person name="Op Den Camp H."/>
            <person name="Overmann J."/>
            <person name="Amann R."/>
            <person name="Jetten M.S.M."/>
            <person name="Mascher T."/>
            <person name="Medema M.H."/>
            <person name="Devos D.P."/>
            <person name="Kaster A.-K."/>
            <person name="Ovreas L."/>
            <person name="Rohde M."/>
            <person name="Galperin M.Y."/>
            <person name="Jogler C."/>
        </authorList>
    </citation>
    <scope>NUCLEOTIDE SEQUENCE [LARGE SCALE GENOMIC DNA]</scope>
    <source>
        <strain evidence="1 3">Pla52n</strain>
    </source>
</reference>
<dbReference type="Proteomes" id="UP000320176">
    <property type="component" value="Unassembled WGS sequence"/>
</dbReference>